<gene>
    <name evidence="12" type="ORF">E4U92_18715</name>
</gene>
<evidence type="ECO:0000259" key="11">
    <source>
        <dbReference type="PROSITE" id="PS50175"/>
    </source>
</evidence>
<dbReference type="SMART" id="SM00829">
    <property type="entry name" value="PKS_ER"/>
    <property type="match status" value="1"/>
</dbReference>
<dbReference type="InterPro" id="IPR036291">
    <property type="entry name" value="NAD(P)-bd_dom_sf"/>
</dbReference>
<keyword evidence="3" id="KW-0276">Fatty acid metabolism</keyword>
<evidence type="ECO:0000256" key="2">
    <source>
        <dbReference type="ARBA" id="ARBA00022516"/>
    </source>
</evidence>
<proteinExistence type="inferred from homology"/>
<keyword evidence="7" id="KW-0443">Lipid metabolism</keyword>
<keyword evidence="5" id="KW-0809">Transit peptide</keyword>
<keyword evidence="6" id="KW-0560">Oxidoreductase</keyword>
<keyword evidence="2" id="KW-0444">Lipid biosynthesis</keyword>
<dbReference type="GO" id="GO:0006633">
    <property type="term" value="P:fatty acid biosynthetic process"/>
    <property type="evidence" value="ECO:0007669"/>
    <property type="project" value="UniProtKB-KW"/>
</dbReference>
<dbReference type="InterPro" id="IPR051034">
    <property type="entry name" value="Mito_Enoyl-ACP_Reductase"/>
</dbReference>
<organism evidence="12 13">
    <name type="scientific">Streptomyces galbus</name>
    <dbReference type="NCBI Taxonomy" id="33898"/>
    <lineage>
        <taxon>Bacteria</taxon>
        <taxon>Bacillati</taxon>
        <taxon>Actinomycetota</taxon>
        <taxon>Actinomycetes</taxon>
        <taxon>Kitasatosporales</taxon>
        <taxon>Streptomycetaceae</taxon>
        <taxon>Streptomyces</taxon>
    </lineage>
</organism>
<dbReference type="InterPro" id="IPR001995">
    <property type="entry name" value="Peptidase_A2_cat"/>
</dbReference>
<protein>
    <recommendedName>
        <fullName evidence="9">enoyl-[acyl-carrier-protein] reductase</fullName>
        <ecNumber evidence="9">1.3.1.104</ecNumber>
    </recommendedName>
</protein>
<dbReference type="GO" id="GO:0004190">
    <property type="term" value="F:aspartic-type endopeptidase activity"/>
    <property type="evidence" value="ECO:0007669"/>
    <property type="project" value="InterPro"/>
</dbReference>
<dbReference type="EC" id="1.3.1.104" evidence="9"/>
<dbReference type="Gene3D" id="3.40.50.720">
    <property type="entry name" value="NAD(P)-binding Rossmann-like Domain"/>
    <property type="match status" value="1"/>
</dbReference>
<dbReference type="Gene3D" id="3.90.180.10">
    <property type="entry name" value="Medium-chain alcohol dehydrogenases, catalytic domain"/>
    <property type="match status" value="1"/>
</dbReference>
<dbReference type="InterPro" id="IPR020843">
    <property type="entry name" value="ER"/>
</dbReference>
<dbReference type="Proteomes" id="UP000308632">
    <property type="component" value="Unassembled WGS sequence"/>
</dbReference>
<evidence type="ECO:0000256" key="7">
    <source>
        <dbReference type="ARBA" id="ARBA00023098"/>
    </source>
</evidence>
<dbReference type="SUPFAM" id="SSF51735">
    <property type="entry name" value="NAD(P)-binding Rossmann-fold domains"/>
    <property type="match status" value="1"/>
</dbReference>
<reference evidence="12 13" key="1">
    <citation type="submission" date="2019-04" db="EMBL/GenBank/DDBJ databases">
        <title>Streptomyces lasaliensis sp.nov., an Actinomycete isolated from soil which produces the polyether antibiotic lasalocid.</title>
        <authorList>
            <person name="Erwin G."/>
            <person name="Haber C."/>
        </authorList>
    </citation>
    <scope>NUCLEOTIDE SEQUENCE [LARGE SCALE GENOMIC DNA]</scope>
    <source>
        <strain evidence="12 13">DSM 40089</strain>
    </source>
</reference>
<evidence type="ECO:0000313" key="12">
    <source>
        <dbReference type="EMBL" id="TKT08048.1"/>
    </source>
</evidence>
<dbReference type="InterPro" id="IPR013149">
    <property type="entry name" value="ADH-like_C"/>
</dbReference>
<name>A0A4U5WZH4_STRGB</name>
<dbReference type="PANTHER" id="PTHR43981">
    <property type="entry name" value="ENOYL-[ACYL-CARRIER-PROTEIN] REDUCTASE, MITOCHONDRIAL"/>
    <property type="match status" value="1"/>
</dbReference>
<evidence type="ECO:0000256" key="8">
    <source>
        <dbReference type="ARBA" id="ARBA00023160"/>
    </source>
</evidence>
<dbReference type="InterPro" id="IPR011032">
    <property type="entry name" value="GroES-like_sf"/>
</dbReference>
<evidence type="ECO:0000256" key="5">
    <source>
        <dbReference type="ARBA" id="ARBA00022946"/>
    </source>
</evidence>
<dbReference type="Pfam" id="PF00107">
    <property type="entry name" value="ADH_zinc_N"/>
    <property type="match status" value="1"/>
</dbReference>
<dbReference type="RefSeq" id="WP_137301585.1">
    <property type="nucleotide sequence ID" value="NZ_BMVD01000008.1"/>
</dbReference>
<dbReference type="PANTHER" id="PTHR43981:SF2">
    <property type="entry name" value="ENOYL-[ACYL-CARRIER-PROTEIN] REDUCTASE, MITOCHONDRIAL"/>
    <property type="match status" value="1"/>
</dbReference>
<dbReference type="SUPFAM" id="SSF50129">
    <property type="entry name" value="GroES-like"/>
    <property type="match status" value="1"/>
</dbReference>
<evidence type="ECO:0000256" key="3">
    <source>
        <dbReference type="ARBA" id="ARBA00022832"/>
    </source>
</evidence>
<dbReference type="AlphaFoldDB" id="A0A4U5WZH4"/>
<evidence type="ECO:0000313" key="13">
    <source>
        <dbReference type="Proteomes" id="UP000308632"/>
    </source>
</evidence>
<evidence type="ECO:0000256" key="10">
    <source>
        <dbReference type="ARBA" id="ARBA00048843"/>
    </source>
</evidence>
<dbReference type="EMBL" id="SZPR01000015">
    <property type="protein sequence ID" value="TKT08048.1"/>
    <property type="molecule type" value="Genomic_DNA"/>
</dbReference>
<comment type="caution">
    <text evidence="12">The sequence shown here is derived from an EMBL/GenBank/DDBJ whole genome shotgun (WGS) entry which is preliminary data.</text>
</comment>
<accession>A0A4U5WZH4</accession>
<evidence type="ECO:0000256" key="1">
    <source>
        <dbReference type="ARBA" id="ARBA00010371"/>
    </source>
</evidence>
<evidence type="ECO:0000256" key="9">
    <source>
        <dbReference type="ARBA" id="ARBA00038963"/>
    </source>
</evidence>
<dbReference type="PROSITE" id="PS50175">
    <property type="entry name" value="ASP_PROT_RETROV"/>
    <property type="match status" value="1"/>
</dbReference>
<evidence type="ECO:0000256" key="4">
    <source>
        <dbReference type="ARBA" id="ARBA00022857"/>
    </source>
</evidence>
<dbReference type="GO" id="GO:0141148">
    <property type="term" value="F:enoyl-[acyl-carrier-protein] reductase (NADPH) activity"/>
    <property type="evidence" value="ECO:0007669"/>
    <property type="project" value="UniProtKB-EC"/>
</dbReference>
<keyword evidence="4" id="KW-0521">NADP</keyword>
<keyword evidence="8" id="KW-0275">Fatty acid biosynthesis</keyword>
<evidence type="ECO:0000256" key="6">
    <source>
        <dbReference type="ARBA" id="ARBA00023002"/>
    </source>
</evidence>
<dbReference type="CDD" id="cd05282">
    <property type="entry name" value="ETR_like"/>
    <property type="match status" value="1"/>
</dbReference>
<comment type="catalytic activity">
    <reaction evidence="10">
        <text>a 2,3-saturated acyl-[ACP] + NADP(+) = a (2E)-enoyl-[ACP] + NADPH + H(+)</text>
        <dbReference type="Rhea" id="RHEA:22564"/>
        <dbReference type="Rhea" id="RHEA-COMP:9925"/>
        <dbReference type="Rhea" id="RHEA-COMP:9926"/>
        <dbReference type="ChEBI" id="CHEBI:15378"/>
        <dbReference type="ChEBI" id="CHEBI:57783"/>
        <dbReference type="ChEBI" id="CHEBI:58349"/>
        <dbReference type="ChEBI" id="CHEBI:78784"/>
        <dbReference type="ChEBI" id="CHEBI:78785"/>
        <dbReference type="EC" id="1.3.1.104"/>
    </reaction>
</comment>
<comment type="similarity">
    <text evidence="1">Belongs to the zinc-containing alcohol dehydrogenase family. Quinone oxidoreductase subfamily.</text>
</comment>
<dbReference type="GO" id="GO:0006508">
    <property type="term" value="P:proteolysis"/>
    <property type="evidence" value="ECO:0007669"/>
    <property type="project" value="InterPro"/>
</dbReference>
<dbReference type="Pfam" id="PF08240">
    <property type="entry name" value="ADH_N"/>
    <property type="match status" value="1"/>
</dbReference>
<feature type="domain" description="Peptidase A2" evidence="11">
    <location>
        <begin position="179"/>
        <end position="219"/>
    </location>
</feature>
<sequence length="333" mass="36139">MKSVRFTAYGSPESVFLADVDVPRPGPREVRIRVESAPLNPSDFMLIDGIYAYRPPLPSATGAEGVGTVVETGDDVTLTAVGDRVLILPSQRQGTWQEEHVVDERLTVPIKRQVDTDQLATVGINGATAHLLLRYGGQMAPGTWIAQTAANSNVGLFVIALARKAGLRTLNIVRRSEAVQPLLDAGADIVLVSGDNLQGEVAEVLADQRLALALDGVGGLATQPLAPFMAREASIVNYAAPSREAVAVHPMYLNFKNLHVHGFWMHNWLDYAPREEIVQVYDHIIDLVADGVLSTPIEARYDLTDYIRAMTHARAVGRHGKILFRPAGTSNAR</sequence>
<dbReference type="InterPro" id="IPR013154">
    <property type="entry name" value="ADH-like_N"/>
</dbReference>